<dbReference type="EMBL" id="BTSX01000001">
    <property type="protein sequence ID" value="GMS79528.1"/>
    <property type="molecule type" value="Genomic_DNA"/>
</dbReference>
<dbReference type="Proteomes" id="UP001432027">
    <property type="component" value="Unassembled WGS sequence"/>
</dbReference>
<proteinExistence type="predicted"/>
<name>A0AAV5SFR8_9BILA</name>
<evidence type="ECO:0000256" key="2">
    <source>
        <dbReference type="ARBA" id="ARBA00022771"/>
    </source>
</evidence>
<evidence type="ECO:0000256" key="1">
    <source>
        <dbReference type="ARBA" id="ARBA00022723"/>
    </source>
</evidence>
<comment type="caution">
    <text evidence="5">The sequence shown here is derived from an EMBL/GenBank/DDBJ whole genome shotgun (WGS) entry which is preliminary data.</text>
</comment>
<keyword evidence="3" id="KW-0862">Zinc</keyword>
<keyword evidence="1" id="KW-0479">Metal-binding</keyword>
<dbReference type="Gene3D" id="3.30.60.90">
    <property type="match status" value="1"/>
</dbReference>
<keyword evidence="6" id="KW-1185">Reference proteome</keyword>
<accession>A0AAV5SFR8</accession>
<dbReference type="InterPro" id="IPR052260">
    <property type="entry name" value="Autophagy_Rcpt_SigReg"/>
</dbReference>
<evidence type="ECO:0000313" key="5">
    <source>
        <dbReference type="EMBL" id="GMS79528.1"/>
    </source>
</evidence>
<protein>
    <recommendedName>
        <fullName evidence="4">ZZ-type domain-containing protein</fullName>
    </recommendedName>
</protein>
<evidence type="ECO:0000313" key="6">
    <source>
        <dbReference type="Proteomes" id="UP001432027"/>
    </source>
</evidence>
<dbReference type="PANTHER" id="PTHR15090:SF8">
    <property type="entry name" value="ZZ-TYPE ZINC FINGER-CONTAINING PROTEIN"/>
    <property type="match status" value="1"/>
</dbReference>
<dbReference type="PANTHER" id="PTHR15090">
    <property type="entry name" value="SEQUESTOSOME 1-RELATED"/>
    <property type="match status" value="1"/>
</dbReference>
<sequence length="239" mass="28128">DGKTRRFIFHRDDSDLVGVVKDRVESFMGERRTFLYWQDIIDLSFGDDMSAAIDFAEKQKNPPCIVIEAIVDKREDENEKWKDTKDEKIEKQIEEKKEDRNPRIVSQEESRAAFNDFAFMCDECDCYLTPANGGRYKCVVCDNYDLCAECVAKVALHHSSLCRTTTYYRRFAIAYSRRKLKNSSRRLSFSSRVSLVMKWNRKGRRIGIRSNSLGKCRRKVRINGEKSVTYKMKMRRHGR</sequence>
<organism evidence="5 6">
    <name type="scientific">Pristionchus entomophagus</name>
    <dbReference type="NCBI Taxonomy" id="358040"/>
    <lineage>
        <taxon>Eukaryota</taxon>
        <taxon>Metazoa</taxon>
        <taxon>Ecdysozoa</taxon>
        <taxon>Nematoda</taxon>
        <taxon>Chromadorea</taxon>
        <taxon>Rhabditida</taxon>
        <taxon>Rhabditina</taxon>
        <taxon>Diplogasteromorpha</taxon>
        <taxon>Diplogasteroidea</taxon>
        <taxon>Neodiplogasteridae</taxon>
        <taxon>Pristionchus</taxon>
    </lineage>
</organism>
<dbReference type="InterPro" id="IPR043145">
    <property type="entry name" value="Znf_ZZ_sf"/>
</dbReference>
<dbReference type="GO" id="GO:0008270">
    <property type="term" value="F:zinc ion binding"/>
    <property type="evidence" value="ECO:0007669"/>
    <property type="project" value="UniProtKB-KW"/>
</dbReference>
<dbReference type="SMART" id="SM00291">
    <property type="entry name" value="ZnF_ZZ"/>
    <property type="match status" value="1"/>
</dbReference>
<feature type="non-terminal residue" evidence="5">
    <location>
        <position position="1"/>
    </location>
</feature>
<evidence type="ECO:0000259" key="4">
    <source>
        <dbReference type="SMART" id="SM00291"/>
    </source>
</evidence>
<dbReference type="SUPFAM" id="SSF57850">
    <property type="entry name" value="RING/U-box"/>
    <property type="match status" value="1"/>
</dbReference>
<dbReference type="AlphaFoldDB" id="A0AAV5SFR8"/>
<dbReference type="InterPro" id="IPR000433">
    <property type="entry name" value="Znf_ZZ"/>
</dbReference>
<evidence type="ECO:0000256" key="3">
    <source>
        <dbReference type="ARBA" id="ARBA00022833"/>
    </source>
</evidence>
<feature type="domain" description="ZZ-type" evidence="4">
    <location>
        <begin position="118"/>
        <end position="160"/>
    </location>
</feature>
<dbReference type="Pfam" id="PF00569">
    <property type="entry name" value="ZZ"/>
    <property type="match status" value="1"/>
</dbReference>
<reference evidence="5" key="1">
    <citation type="submission" date="2023-10" db="EMBL/GenBank/DDBJ databases">
        <title>Genome assembly of Pristionchus species.</title>
        <authorList>
            <person name="Yoshida K."/>
            <person name="Sommer R.J."/>
        </authorList>
    </citation>
    <scope>NUCLEOTIDE SEQUENCE</scope>
    <source>
        <strain evidence="5">RS0144</strain>
    </source>
</reference>
<gene>
    <name evidence="5" type="ORF">PENTCL1PPCAC_1703</name>
</gene>
<keyword evidence="2" id="KW-0863">Zinc-finger</keyword>